<reference evidence="1 2" key="1">
    <citation type="submission" date="2022-09" db="EMBL/GenBank/DDBJ databases">
        <authorList>
            <person name="Han X.L."/>
            <person name="Wang Q."/>
            <person name="Lu T."/>
        </authorList>
    </citation>
    <scope>NUCLEOTIDE SEQUENCE [LARGE SCALE GENOMIC DNA]</scope>
    <source>
        <strain evidence="1 2">WQ 127069</strain>
    </source>
</reference>
<dbReference type="RefSeq" id="WP_262685958.1">
    <property type="nucleotide sequence ID" value="NZ_JAOQIO010000086.1"/>
</dbReference>
<protein>
    <submittedName>
        <fullName evidence="1">Uncharacterized protein</fullName>
    </submittedName>
</protein>
<keyword evidence="2" id="KW-1185">Reference proteome</keyword>
<evidence type="ECO:0000313" key="1">
    <source>
        <dbReference type="EMBL" id="MCU6794867.1"/>
    </source>
</evidence>
<proteinExistence type="predicted"/>
<organism evidence="1 2">
    <name type="scientific">Paenibacillus baimaensis</name>
    <dbReference type="NCBI Taxonomy" id="2982185"/>
    <lineage>
        <taxon>Bacteria</taxon>
        <taxon>Bacillati</taxon>
        <taxon>Bacillota</taxon>
        <taxon>Bacilli</taxon>
        <taxon>Bacillales</taxon>
        <taxon>Paenibacillaceae</taxon>
        <taxon>Paenibacillus</taxon>
    </lineage>
</organism>
<evidence type="ECO:0000313" key="2">
    <source>
        <dbReference type="Proteomes" id="UP001652445"/>
    </source>
</evidence>
<name>A0ABT2UJQ2_9BACL</name>
<dbReference type="Proteomes" id="UP001652445">
    <property type="component" value="Unassembled WGS sequence"/>
</dbReference>
<accession>A0ABT2UJQ2</accession>
<gene>
    <name evidence="1" type="ORF">OB236_22410</name>
</gene>
<sequence>MTAICAAVEVAVVATGFTGYFFVVGFDCPHPDKIAINAASTINLFIKNIPHLSFPKVGVFWHNISNPTIPNIGI</sequence>
<comment type="caution">
    <text evidence="1">The sequence shown here is derived from an EMBL/GenBank/DDBJ whole genome shotgun (WGS) entry which is preliminary data.</text>
</comment>
<dbReference type="EMBL" id="JAOQIO010000086">
    <property type="protein sequence ID" value="MCU6794867.1"/>
    <property type="molecule type" value="Genomic_DNA"/>
</dbReference>